<comment type="caution">
    <text evidence="1">The sequence shown here is derived from an EMBL/GenBank/DDBJ whole genome shotgun (WGS) entry which is preliminary data.</text>
</comment>
<reference evidence="1" key="1">
    <citation type="submission" date="2020-03" db="EMBL/GenBank/DDBJ databases">
        <title>A high-quality chromosome-level genome assembly of a woody plant with both climbing and erect habits, Rhamnella rubrinervis.</title>
        <authorList>
            <person name="Lu Z."/>
            <person name="Yang Y."/>
            <person name="Zhu X."/>
            <person name="Sun Y."/>
        </authorList>
    </citation>
    <scope>NUCLEOTIDE SEQUENCE</scope>
    <source>
        <strain evidence="1">BYM</strain>
        <tissue evidence="1">Leaf</tissue>
    </source>
</reference>
<sequence>MQEKNNSYLQPLCVCRRLFNFIINNLIPRGGFYKVTTSLDHPLPAQSSTDQAYHGMNHPDDSDSAILVHHKETDDLEHWTPVDSLDSSLYFSDHEDSTVNSGDAQEEEITNLGTTQKKAQVLHDEQIKETSAVLQEVSSSTITFSNNGGNLLVQGKDPKEVDATFTAINRKRSSGTEKMMGTIKDLVKKEKNGRKNKQPKNMREKLTLAVEADQELETTPPVRQVRPLFNVAMSINEKSDAFIRSRKAAMKNSYNLDTPYI</sequence>
<proteinExistence type="predicted"/>
<dbReference type="OrthoDB" id="1906709at2759"/>
<dbReference type="Proteomes" id="UP000796880">
    <property type="component" value="Unassembled WGS sequence"/>
</dbReference>
<name>A0A8K0GS28_9ROSA</name>
<dbReference type="EMBL" id="VOIH02000010">
    <property type="protein sequence ID" value="KAF3436344.1"/>
    <property type="molecule type" value="Genomic_DNA"/>
</dbReference>
<organism evidence="1 2">
    <name type="scientific">Rhamnella rubrinervis</name>
    <dbReference type="NCBI Taxonomy" id="2594499"/>
    <lineage>
        <taxon>Eukaryota</taxon>
        <taxon>Viridiplantae</taxon>
        <taxon>Streptophyta</taxon>
        <taxon>Embryophyta</taxon>
        <taxon>Tracheophyta</taxon>
        <taxon>Spermatophyta</taxon>
        <taxon>Magnoliopsida</taxon>
        <taxon>eudicotyledons</taxon>
        <taxon>Gunneridae</taxon>
        <taxon>Pentapetalae</taxon>
        <taxon>rosids</taxon>
        <taxon>fabids</taxon>
        <taxon>Rosales</taxon>
        <taxon>Rhamnaceae</taxon>
        <taxon>rhamnoid group</taxon>
        <taxon>Rhamneae</taxon>
        <taxon>Rhamnella</taxon>
    </lineage>
</organism>
<keyword evidence="2" id="KW-1185">Reference proteome</keyword>
<accession>A0A8K0GS28</accession>
<evidence type="ECO:0000313" key="2">
    <source>
        <dbReference type="Proteomes" id="UP000796880"/>
    </source>
</evidence>
<gene>
    <name evidence="1" type="ORF">FNV43_RR23436</name>
</gene>
<protein>
    <submittedName>
        <fullName evidence="1">Uncharacterized protein</fullName>
    </submittedName>
</protein>
<dbReference type="AlphaFoldDB" id="A0A8K0GS28"/>
<evidence type="ECO:0000313" key="1">
    <source>
        <dbReference type="EMBL" id="KAF3436344.1"/>
    </source>
</evidence>